<dbReference type="InterPro" id="IPR020239">
    <property type="entry name" value="DUF5511"/>
</dbReference>
<dbReference type="Proteomes" id="UP000253490">
    <property type="component" value="Unassembled WGS sequence"/>
</dbReference>
<organism evidence="1 2">
    <name type="scientific">Alkalibaculum bacchi</name>
    <dbReference type="NCBI Taxonomy" id="645887"/>
    <lineage>
        <taxon>Bacteria</taxon>
        <taxon>Bacillati</taxon>
        <taxon>Bacillota</taxon>
        <taxon>Clostridia</taxon>
        <taxon>Eubacteriales</taxon>
        <taxon>Eubacteriaceae</taxon>
        <taxon>Alkalibaculum</taxon>
    </lineage>
</organism>
<dbReference type="EMBL" id="QNRX01000019">
    <property type="protein sequence ID" value="RBP59327.1"/>
    <property type="molecule type" value="Genomic_DNA"/>
</dbReference>
<dbReference type="OrthoDB" id="9922460at2"/>
<dbReference type="Pfam" id="PF17630">
    <property type="entry name" value="DUF5511"/>
    <property type="match status" value="1"/>
</dbReference>
<sequence length="76" mass="8878">MENVEQYSSGNLFMIEEIDAENNVLCIANYILDKKAKVSVTDEQIEFYAITFDETIKRNMFLFVEYDEKRGVIIGK</sequence>
<evidence type="ECO:0000313" key="2">
    <source>
        <dbReference type="Proteomes" id="UP000253490"/>
    </source>
</evidence>
<dbReference type="AlphaFoldDB" id="A0A366HZE1"/>
<gene>
    <name evidence="1" type="ORF">DES36_11952</name>
</gene>
<accession>A0A366HZE1</accession>
<name>A0A366HZE1_9FIRM</name>
<comment type="caution">
    <text evidence="1">The sequence shown here is derived from an EMBL/GenBank/DDBJ whole genome shotgun (WGS) entry which is preliminary data.</text>
</comment>
<evidence type="ECO:0000313" key="1">
    <source>
        <dbReference type="EMBL" id="RBP59327.1"/>
    </source>
</evidence>
<dbReference type="RefSeq" id="WP_113921540.1">
    <property type="nucleotide sequence ID" value="NZ_QNRX01000019.1"/>
</dbReference>
<reference evidence="1 2" key="1">
    <citation type="submission" date="2018-06" db="EMBL/GenBank/DDBJ databases">
        <title>Genomic Encyclopedia of Type Strains, Phase IV (KMG-IV): sequencing the most valuable type-strain genomes for metagenomic binning, comparative biology and taxonomic classification.</title>
        <authorList>
            <person name="Goeker M."/>
        </authorList>
    </citation>
    <scope>NUCLEOTIDE SEQUENCE [LARGE SCALE GENOMIC DNA]</scope>
    <source>
        <strain evidence="1 2">DSM 22112</strain>
    </source>
</reference>
<protein>
    <submittedName>
        <fullName evidence="1">Uncharacterized protein</fullName>
    </submittedName>
</protein>
<keyword evidence="2" id="KW-1185">Reference proteome</keyword>
<proteinExistence type="predicted"/>